<accession>A0A075A081</accession>
<organism evidence="2 3">
    <name type="scientific">Opisthorchis viverrini</name>
    <name type="common">Southeast Asian liver fluke</name>
    <dbReference type="NCBI Taxonomy" id="6198"/>
    <lineage>
        <taxon>Eukaryota</taxon>
        <taxon>Metazoa</taxon>
        <taxon>Spiralia</taxon>
        <taxon>Lophotrochozoa</taxon>
        <taxon>Platyhelminthes</taxon>
        <taxon>Trematoda</taxon>
        <taxon>Digenea</taxon>
        <taxon>Opisthorchiida</taxon>
        <taxon>Opisthorchiata</taxon>
        <taxon>Opisthorchiidae</taxon>
        <taxon>Opisthorchis</taxon>
    </lineage>
</organism>
<reference evidence="2 3" key="1">
    <citation type="submission" date="2013-11" db="EMBL/GenBank/DDBJ databases">
        <title>Opisthorchis viverrini - life in the bile duct.</title>
        <authorList>
            <person name="Young N.D."/>
            <person name="Nagarajan N."/>
            <person name="Lin S.J."/>
            <person name="Korhonen P.K."/>
            <person name="Jex A.R."/>
            <person name="Hall R.S."/>
            <person name="Safavi-Hemami H."/>
            <person name="Kaewkong W."/>
            <person name="Bertrand D."/>
            <person name="Gao S."/>
            <person name="Seet Q."/>
            <person name="Wongkham S."/>
            <person name="Teh B.T."/>
            <person name="Wongkham C."/>
            <person name="Intapan P.M."/>
            <person name="Maleewong W."/>
            <person name="Yang X."/>
            <person name="Hu M."/>
            <person name="Wang Z."/>
            <person name="Hofmann A."/>
            <person name="Sternberg P.W."/>
            <person name="Tan P."/>
            <person name="Wang J."/>
            <person name="Gasser R.B."/>
        </authorList>
    </citation>
    <scope>NUCLEOTIDE SEQUENCE [LARGE SCALE GENOMIC DNA]</scope>
</reference>
<protein>
    <submittedName>
        <fullName evidence="2">Uncharacterized protein</fullName>
    </submittedName>
</protein>
<feature type="compositionally biased region" description="Basic and acidic residues" evidence="1">
    <location>
        <begin position="1"/>
        <end position="12"/>
    </location>
</feature>
<evidence type="ECO:0000256" key="1">
    <source>
        <dbReference type="SAM" id="MobiDB-lite"/>
    </source>
</evidence>
<dbReference type="OrthoDB" id="6819250at2759"/>
<dbReference type="Proteomes" id="UP000054324">
    <property type="component" value="Unassembled WGS sequence"/>
</dbReference>
<evidence type="ECO:0000313" key="3">
    <source>
        <dbReference type="Proteomes" id="UP000054324"/>
    </source>
</evidence>
<evidence type="ECO:0000313" key="2">
    <source>
        <dbReference type="EMBL" id="KER28970.1"/>
    </source>
</evidence>
<proteinExistence type="predicted"/>
<name>A0A075A081_OPIVI</name>
<dbReference type="RefSeq" id="XP_009167230.1">
    <property type="nucleotide sequence ID" value="XM_009168966.1"/>
</dbReference>
<dbReference type="GeneID" id="20318449"/>
<sequence length="282" mass="31566">MGTKVKWKDRQNSGRSGLGSRKLGSRWQGPFIVNDCRGSVYIIQDGRGSKVVNGTQLRRWHDTPEERPIRNMTSIHTDRPPQPLVDHNRCGRNGCPSNVKRGLQGHAWKAWWHFKCTGLQDDQISRPTNSPAPLVFASCLYVKDAMHTAAKTRVPRNGTHSPVQMPKDHCHCSALIGILDAKLERLSKALEDSGAKNAATWAKVDKEHSSLNQYLLITIRHLFMRILALASILPRAENIKSSATPFFHLCLPGERQPLTYKNKTDPGNLGKSLDPVYQSVNP</sequence>
<feature type="region of interest" description="Disordered" evidence="1">
    <location>
        <begin position="1"/>
        <end position="21"/>
    </location>
</feature>
<dbReference type="EMBL" id="KL596687">
    <property type="protein sequence ID" value="KER28970.1"/>
    <property type="molecule type" value="Genomic_DNA"/>
</dbReference>
<dbReference type="AlphaFoldDB" id="A0A075A081"/>
<feature type="region of interest" description="Disordered" evidence="1">
    <location>
        <begin position="260"/>
        <end position="282"/>
    </location>
</feature>
<dbReference type="CTD" id="20318449"/>
<keyword evidence="3" id="KW-1185">Reference proteome</keyword>
<gene>
    <name evidence="2" type="ORF">T265_04267</name>
</gene>
<dbReference type="KEGG" id="ovi:T265_04267"/>